<dbReference type="GO" id="GO:0071480">
    <property type="term" value="P:cellular response to gamma radiation"/>
    <property type="evidence" value="ECO:0007669"/>
    <property type="project" value="InterPro"/>
</dbReference>
<organism evidence="2 3">
    <name type="scientific">Ictalurus punctatus</name>
    <name type="common">Channel catfish</name>
    <name type="synonym">Silurus punctatus</name>
    <dbReference type="NCBI Taxonomy" id="7998"/>
    <lineage>
        <taxon>Eukaryota</taxon>
        <taxon>Metazoa</taxon>
        <taxon>Chordata</taxon>
        <taxon>Craniata</taxon>
        <taxon>Vertebrata</taxon>
        <taxon>Euteleostomi</taxon>
        <taxon>Actinopterygii</taxon>
        <taxon>Neopterygii</taxon>
        <taxon>Teleostei</taxon>
        <taxon>Ostariophysi</taxon>
        <taxon>Siluriformes</taxon>
        <taxon>Ictaluridae</taxon>
        <taxon>Ictalurus</taxon>
    </lineage>
</organism>
<dbReference type="AlphaFoldDB" id="A0A2D0QK66"/>
<evidence type="ECO:0000256" key="1">
    <source>
        <dbReference type="SAM" id="Phobius"/>
    </source>
</evidence>
<evidence type="ECO:0000313" key="2">
    <source>
        <dbReference type="Proteomes" id="UP000221080"/>
    </source>
</evidence>
<keyword evidence="2" id="KW-1185">Reference proteome</keyword>
<protein>
    <submittedName>
        <fullName evidence="3">Uncharacterized protein LOC108262890</fullName>
    </submittedName>
</protein>
<dbReference type="PANTHER" id="PTHR14550:SF2">
    <property type="entry name" value="TRANSMEMBRANE PROTEIN 109"/>
    <property type="match status" value="1"/>
</dbReference>
<keyword evidence="1" id="KW-1133">Transmembrane helix</keyword>
<dbReference type="GO" id="GO:0042771">
    <property type="term" value="P:intrinsic apoptotic signaling pathway in response to DNA damage by p53 class mediator"/>
    <property type="evidence" value="ECO:0007669"/>
    <property type="project" value="TreeGrafter"/>
</dbReference>
<dbReference type="Proteomes" id="UP000221080">
    <property type="component" value="Chromosome 3"/>
</dbReference>
<keyword evidence="1" id="KW-0812">Transmembrane</keyword>
<dbReference type="STRING" id="7998.ENSIPUP00000020186"/>
<sequence length="271" mass="30348">MREVKEKSKDPAIKIETQSLAEDDILNSIENKEKTCGRRCREGAPKKKRKEKKTSLLSDAAKCAEITDLFKQCAGGDEDSGKEAEISKWSEQEAETASLLWQSAHSAVKSLCDDAHFYLVSLFGQQTVSTLLKTTEDGIKEISQAVAHALNTVELYITELLHAAGIDAKLQKLFTPEGVVLAGQWGFLAVPRYWLLFAGVIALFPLKFIFVIGTVLKCVYWLLSLAVCLFAGAIRLALFPLKFIFTIVKIFKKVRKLARPLSEIRRKRKQK</sequence>
<feature type="transmembrane region" description="Helical" evidence="1">
    <location>
        <begin position="193"/>
        <end position="213"/>
    </location>
</feature>
<dbReference type="InterPro" id="IPR039492">
    <property type="entry name" value="TMEM109"/>
</dbReference>
<accession>A0A2D0QK66</accession>
<dbReference type="OrthoDB" id="8948833at2759"/>
<dbReference type="KEGG" id="ipu:108262890"/>
<dbReference type="Pfam" id="PF14965">
    <property type="entry name" value="BRI3BP"/>
    <property type="match status" value="1"/>
</dbReference>
<feature type="transmembrane region" description="Helical" evidence="1">
    <location>
        <begin position="219"/>
        <end position="245"/>
    </location>
</feature>
<name>A0A2D0QK66_ICTPU</name>
<dbReference type="PANTHER" id="PTHR14550">
    <property type="entry name" value="TRANSMEMBRANE PROTEIN 109"/>
    <property type="match status" value="1"/>
</dbReference>
<evidence type="ECO:0000313" key="3">
    <source>
        <dbReference type="RefSeq" id="XP_017318732.1"/>
    </source>
</evidence>
<dbReference type="GeneID" id="108262890"/>
<reference evidence="3" key="2">
    <citation type="submission" date="2025-08" db="UniProtKB">
        <authorList>
            <consortium name="RefSeq"/>
        </authorList>
    </citation>
    <scope>IDENTIFICATION</scope>
    <source>
        <tissue evidence="3">Blood</tissue>
    </source>
</reference>
<keyword evidence="1" id="KW-0472">Membrane</keyword>
<dbReference type="RefSeq" id="XP_017318732.1">
    <property type="nucleotide sequence ID" value="XM_017463243.2"/>
</dbReference>
<gene>
    <name evidence="3" type="primary">LOC108262890</name>
</gene>
<proteinExistence type="predicted"/>
<reference evidence="2" key="1">
    <citation type="journal article" date="2016" name="Nat. Commun.">
        <title>The channel catfish genome sequence provides insights into the evolution of scale formation in teleosts.</title>
        <authorList>
            <person name="Liu Z."/>
            <person name="Liu S."/>
            <person name="Yao J."/>
            <person name="Bao L."/>
            <person name="Zhang J."/>
            <person name="Li Y."/>
            <person name="Jiang C."/>
            <person name="Sun L."/>
            <person name="Wang R."/>
            <person name="Zhang Y."/>
            <person name="Zhou T."/>
            <person name="Zeng Q."/>
            <person name="Fu Q."/>
            <person name="Gao S."/>
            <person name="Li N."/>
            <person name="Koren S."/>
            <person name="Jiang Y."/>
            <person name="Zimin A."/>
            <person name="Xu P."/>
            <person name="Phillippy A.M."/>
            <person name="Geng X."/>
            <person name="Song L."/>
            <person name="Sun F."/>
            <person name="Li C."/>
            <person name="Wang X."/>
            <person name="Chen A."/>
            <person name="Jin Y."/>
            <person name="Yuan Z."/>
            <person name="Yang Y."/>
            <person name="Tan S."/>
            <person name="Peatman E."/>
            <person name="Lu J."/>
            <person name="Qin Z."/>
            <person name="Dunham R."/>
            <person name="Li Z."/>
            <person name="Sonstegard T."/>
            <person name="Feng J."/>
            <person name="Danzmann R.G."/>
            <person name="Schroeder S."/>
            <person name="Scheffler B."/>
            <person name="Duke M.V."/>
            <person name="Ballard L."/>
            <person name="Kucuktas H."/>
            <person name="Kaltenboeck L."/>
            <person name="Liu H."/>
            <person name="Armbruster J."/>
            <person name="Xie Y."/>
            <person name="Kirby M.L."/>
            <person name="Tian Y."/>
            <person name="Flanagan M.E."/>
            <person name="Mu W."/>
            <person name="Waldbieser G.C."/>
        </authorList>
    </citation>
    <scope>NUCLEOTIDE SEQUENCE [LARGE SCALE GENOMIC DNA]</scope>
    <source>
        <strain evidence="2">SDA103</strain>
    </source>
</reference>